<dbReference type="EMBL" id="JARBHB010000007">
    <property type="protein sequence ID" value="KAJ8878261.1"/>
    <property type="molecule type" value="Genomic_DNA"/>
</dbReference>
<evidence type="ECO:0000313" key="1">
    <source>
        <dbReference type="EMBL" id="KAJ8878261.1"/>
    </source>
</evidence>
<dbReference type="Proteomes" id="UP001159363">
    <property type="component" value="Chromosome 6"/>
</dbReference>
<reference evidence="1 2" key="1">
    <citation type="submission" date="2023-02" db="EMBL/GenBank/DDBJ databases">
        <title>LHISI_Scaffold_Assembly.</title>
        <authorList>
            <person name="Stuart O.P."/>
            <person name="Cleave R."/>
            <person name="Magrath M.J.L."/>
            <person name="Mikheyev A.S."/>
        </authorList>
    </citation>
    <scope>NUCLEOTIDE SEQUENCE [LARGE SCALE GENOMIC DNA]</scope>
    <source>
        <strain evidence="1">Daus_M_001</strain>
        <tissue evidence="1">Leg muscle</tissue>
    </source>
</reference>
<gene>
    <name evidence="1" type="ORF">PR048_018838</name>
</gene>
<comment type="caution">
    <text evidence="1">The sequence shown here is derived from an EMBL/GenBank/DDBJ whole genome shotgun (WGS) entry which is preliminary data.</text>
</comment>
<proteinExistence type="predicted"/>
<organism evidence="1 2">
    <name type="scientific">Dryococelus australis</name>
    <dbReference type="NCBI Taxonomy" id="614101"/>
    <lineage>
        <taxon>Eukaryota</taxon>
        <taxon>Metazoa</taxon>
        <taxon>Ecdysozoa</taxon>
        <taxon>Arthropoda</taxon>
        <taxon>Hexapoda</taxon>
        <taxon>Insecta</taxon>
        <taxon>Pterygota</taxon>
        <taxon>Neoptera</taxon>
        <taxon>Polyneoptera</taxon>
        <taxon>Phasmatodea</taxon>
        <taxon>Verophasmatodea</taxon>
        <taxon>Anareolatae</taxon>
        <taxon>Phasmatidae</taxon>
        <taxon>Eurycanthinae</taxon>
        <taxon>Dryococelus</taxon>
    </lineage>
</organism>
<sequence length="1806" mass="205371">MVAKRLARSPPTKAGSPDFRKWEYRRTMPLVGGFSRGSPVSPAPSFLRRSIFTSIALIGSQDLAVQSRQIYSLTFKPRSEGAIRATLTRTPSASSLLRARRDAVLCNSTQICYCSKCESRRAGTDTAPSSRTSYDGSAAWRGVVTRLAEPRKEFLHISISYSREAVPEHKKNLKASERVTVDVFTQNKQPCPQTTFLDTPSGEGNVQSVETCKIRVIVLATVEEHRAGITCGVVRTPCWDHVQCCQKTNVFTHTSVSTLRQWRNTVLGSRAVLSEDECLHTYISQYFAPMEEHRAGITCGVVRIPCWDHVQCCQKTNVFTHTSVSTLRQWRNTVLGSRAVLSEDECLHTYISQYFAPMEEHRAGITCGVVRTPCWDHVQCCQKTNVFTHTSVSTLRQWRNTVLGSRAVLSEDECLHTYISQYFAPMEEHRAGITCSVVRRGMSSHIHQSVLCANGGTPCWDHVQCCQKRNVFTHTSVSTLRQWRNTVLGSRAVLSEDECLHTYISQYFAPMEEHRAGITCSVVRRGMSSHRHQSVLCANGGTPCWDHVQCCQKRNVFTHTSVSTLLQWRNTMLGSRAVLSEDECLHTYISQYFAPMEEHRAGITCSVVRRRMSSHIHQSVLCANGGTPCWDHVQCCQKRNVFTHTSVSTLRQWRNTVLGSRAVLSEEECLHTYISQYFAPMEEHRAGITCGVVRTPCWDHVQCCQKTNVFTHTSVSTLRQWRNTVLGSRAVLSEDECLHTYISQYFAPMEEHRAGITCSVVRTPCWDHVQCCQKTNVFTHTSVSTLRQWRNTVLGSRAVLSEEECLHTYIMLSEEECLHTYISQYFAPMEEHRAGITCSVVRRGMSSHIHQSVLCANGGTPCWDHVRCCQKTNVFTHTSVSTLRQWRNTVLGSRAVLSEEECLHRHQSPARTHYLITHQGADVECVVNDENVGNTEHTEADFVRHNCGDKARLRFALHTRAEEVEKHGEHILSTLKADITPHLQPYLVLLQGLVHEPVYQPLYEPPCHDSSSRLRFALHTRAEEVEKHGEHILSTLKADITPHLQPYLVLLQGLVHEPVYQPLYEPPCHDSSSRLRFALHTRAEEVEKHGEHILSTLKADTTPHLQPYLVLLQGLVHEPVYQPLYEPPCHDSSSRLRFALHTRAEEVEKHGEHILSTLKADTTPHLQPYLVLLQGLVHEPVYQPLYEPPCHDSSSRLRFALHTRAEEVEKHGEHILSTLKADTTPHLQPYLVLLQGLVHEPVYQPLYEPPCHDSSSRLRFALHTRAEEVEKHGEHILSTLKADITPHLQPYLVLLQGLVHEPVYQPLYEPPCHDSSSRLRFALHTRAEEVEKHGEHILSTLKADTTPHLQPYLVLLQGLVHEPVYQPLYEPPCHDSSSRLRFALHTRAEEVEKHGEHILSTLKADITPHLQPYLVLLQGLVHEPVYQPLYEPPCHDSSSRAVKGPMYLRVQGEEARERYGRHLHACLAPHRSYEQGVQCFRRNALLKSHTQKDPAPKEISDIDSRVIICWKTFPVHEGKADNTALISVFGNASMFSRKKVKFELGDQIGLYRKLVGTTGDMHIHGRRATCTCHIRNPTQIELGQSHVMISLIIPLTKCEPADYTGTKYIRWKDSDKDYEHVQQTLEEIVNGNASHKSKSALQVYIKRLQKMETMFFITAAICVQQVMRLLIYLLVQILLKLRSETGFSKIYQETEELSKKLNLKEPVEKRIVTVPRKLENSLTPSPSYHISLVHVPRICNVLKFSERPHAQYASLVWFHALSFIHTKNTSSAIVPHKTLRPHSARWPSPKTAGRWAAAVFIVSYVI</sequence>
<evidence type="ECO:0000313" key="2">
    <source>
        <dbReference type="Proteomes" id="UP001159363"/>
    </source>
</evidence>
<accession>A0ABQ9H1W4</accession>
<protein>
    <submittedName>
        <fullName evidence="1">Uncharacterized protein</fullName>
    </submittedName>
</protein>
<name>A0ABQ9H1W4_9NEOP</name>
<keyword evidence="2" id="KW-1185">Reference proteome</keyword>